<accession>A0A7W6MPR8</accession>
<dbReference type="RefSeq" id="WP_183208118.1">
    <property type="nucleotide sequence ID" value="NZ_JAAAMM010000003.1"/>
</dbReference>
<comment type="caution">
    <text evidence="2">The sequence shown here is derived from an EMBL/GenBank/DDBJ whole genome shotgun (WGS) entry which is preliminary data.</text>
</comment>
<evidence type="ECO:0008006" key="4">
    <source>
        <dbReference type="Google" id="ProtNLM"/>
    </source>
</evidence>
<sequence>MADDKSKKDGRDWAKVSASEPYEVSYFAKKHGLTSEQAREIIKKHGPTRSDADAAAERMKK</sequence>
<evidence type="ECO:0000313" key="2">
    <source>
        <dbReference type="EMBL" id="MBB4003228.1"/>
    </source>
</evidence>
<organism evidence="2 3">
    <name type="scientific">Aurantimonas endophytica</name>
    <dbReference type="NCBI Taxonomy" id="1522175"/>
    <lineage>
        <taxon>Bacteria</taxon>
        <taxon>Pseudomonadati</taxon>
        <taxon>Pseudomonadota</taxon>
        <taxon>Alphaproteobacteria</taxon>
        <taxon>Hyphomicrobiales</taxon>
        <taxon>Aurantimonadaceae</taxon>
        <taxon>Aurantimonas</taxon>
    </lineage>
</organism>
<dbReference type="AlphaFoldDB" id="A0A7W6MPR8"/>
<dbReference type="EMBL" id="JACIEM010000003">
    <property type="protein sequence ID" value="MBB4003228.1"/>
    <property type="molecule type" value="Genomic_DNA"/>
</dbReference>
<evidence type="ECO:0000313" key="3">
    <source>
        <dbReference type="Proteomes" id="UP000588647"/>
    </source>
</evidence>
<gene>
    <name evidence="2" type="ORF">GGR03_002309</name>
</gene>
<dbReference type="InterPro" id="IPR022037">
    <property type="entry name" value="DUF3606"/>
</dbReference>
<name>A0A7W6MPR8_9HYPH</name>
<protein>
    <recommendedName>
        <fullName evidence="4">DUF3606 domain-containing protein</fullName>
    </recommendedName>
</protein>
<dbReference type="Proteomes" id="UP000588647">
    <property type="component" value="Unassembled WGS sequence"/>
</dbReference>
<proteinExistence type="predicted"/>
<reference evidence="2 3" key="1">
    <citation type="submission" date="2020-08" db="EMBL/GenBank/DDBJ databases">
        <title>Genomic Encyclopedia of Type Strains, Phase IV (KMG-IV): sequencing the most valuable type-strain genomes for metagenomic binning, comparative biology and taxonomic classification.</title>
        <authorList>
            <person name="Goeker M."/>
        </authorList>
    </citation>
    <scope>NUCLEOTIDE SEQUENCE [LARGE SCALE GENOMIC DNA]</scope>
    <source>
        <strain evidence="2 3">DSM 103570</strain>
    </source>
</reference>
<evidence type="ECO:0000256" key="1">
    <source>
        <dbReference type="SAM" id="MobiDB-lite"/>
    </source>
</evidence>
<feature type="region of interest" description="Disordered" evidence="1">
    <location>
        <begin position="40"/>
        <end position="61"/>
    </location>
</feature>
<keyword evidence="3" id="KW-1185">Reference proteome</keyword>
<dbReference type="Pfam" id="PF12244">
    <property type="entry name" value="DUF3606"/>
    <property type="match status" value="1"/>
</dbReference>